<dbReference type="PhylomeDB" id="A0A022Q8A0"/>
<dbReference type="PANTHER" id="PTHR31087:SF14">
    <property type="entry name" value="PROTEIN LURP-ONE-RELATED 17"/>
    <property type="match status" value="1"/>
</dbReference>
<dbReference type="SUPFAM" id="SSF54518">
    <property type="entry name" value="Tubby C-terminal domain-like"/>
    <property type="match status" value="1"/>
</dbReference>
<dbReference type="InterPro" id="IPR038595">
    <property type="entry name" value="LOR_sf"/>
</dbReference>
<protein>
    <recommendedName>
        <fullName evidence="4">Tubby C-terminal domain-containing protein</fullName>
    </recommendedName>
</protein>
<dbReference type="AlphaFoldDB" id="A0A022Q8A0"/>
<dbReference type="InterPro" id="IPR007612">
    <property type="entry name" value="LOR"/>
</dbReference>
<dbReference type="PANTHER" id="PTHR31087">
    <property type="match status" value="1"/>
</dbReference>
<proteinExistence type="inferred from homology"/>
<dbReference type="STRING" id="4155.A0A022Q8A0"/>
<keyword evidence="3" id="KW-1185">Reference proteome</keyword>
<dbReference type="EMBL" id="KI632162">
    <property type="protein sequence ID" value="EYU23418.1"/>
    <property type="molecule type" value="Genomic_DNA"/>
</dbReference>
<evidence type="ECO:0000313" key="2">
    <source>
        <dbReference type="EMBL" id="EYU23418.1"/>
    </source>
</evidence>
<organism evidence="2 3">
    <name type="scientific">Erythranthe guttata</name>
    <name type="common">Yellow monkey flower</name>
    <name type="synonym">Mimulus guttatus</name>
    <dbReference type="NCBI Taxonomy" id="4155"/>
    <lineage>
        <taxon>Eukaryota</taxon>
        <taxon>Viridiplantae</taxon>
        <taxon>Streptophyta</taxon>
        <taxon>Embryophyta</taxon>
        <taxon>Tracheophyta</taxon>
        <taxon>Spermatophyta</taxon>
        <taxon>Magnoliopsida</taxon>
        <taxon>eudicotyledons</taxon>
        <taxon>Gunneridae</taxon>
        <taxon>Pentapetalae</taxon>
        <taxon>asterids</taxon>
        <taxon>lamiids</taxon>
        <taxon>Lamiales</taxon>
        <taxon>Phrymaceae</taxon>
        <taxon>Erythranthe</taxon>
    </lineage>
</organism>
<accession>A0A022Q8A0</accession>
<reference evidence="2 3" key="1">
    <citation type="journal article" date="2013" name="Proc. Natl. Acad. Sci. U.S.A.">
        <title>Fine-scale variation in meiotic recombination in Mimulus inferred from population shotgun sequencing.</title>
        <authorList>
            <person name="Hellsten U."/>
            <person name="Wright K.M."/>
            <person name="Jenkins J."/>
            <person name="Shu S."/>
            <person name="Yuan Y."/>
            <person name="Wessler S.R."/>
            <person name="Schmutz J."/>
            <person name="Willis J.H."/>
            <person name="Rokhsar D.S."/>
        </authorList>
    </citation>
    <scope>NUCLEOTIDE SEQUENCE [LARGE SCALE GENOMIC DNA]</scope>
    <source>
        <strain evidence="3">cv. DUN x IM62</strain>
    </source>
</reference>
<comment type="similarity">
    <text evidence="1">Belongs to the LOR family.</text>
</comment>
<evidence type="ECO:0000256" key="1">
    <source>
        <dbReference type="ARBA" id="ARBA00005437"/>
    </source>
</evidence>
<evidence type="ECO:0008006" key="4">
    <source>
        <dbReference type="Google" id="ProtNLM"/>
    </source>
</evidence>
<name>A0A022Q8A0_ERYGU</name>
<evidence type="ECO:0000313" key="3">
    <source>
        <dbReference type="Proteomes" id="UP000030748"/>
    </source>
</evidence>
<dbReference type="Gene3D" id="2.40.160.200">
    <property type="entry name" value="LURP1-related"/>
    <property type="match status" value="1"/>
</dbReference>
<dbReference type="Proteomes" id="UP000030748">
    <property type="component" value="Unassembled WGS sequence"/>
</dbReference>
<dbReference type="Pfam" id="PF04525">
    <property type="entry name" value="LOR"/>
    <property type="match status" value="1"/>
</dbReference>
<sequence length="203" mass="23325">MNFLFKSKSRTVHNFHDHDQENGNEAFVSLTVWRKSLLLSCNGFTVIGSNGSLAYRVDNYSGRPNPVVLMDGSGNPIFTIRRRQRGLRLMNNYYWLIYEGEVTKYCKNNNNYSRIVRSHEKRNVLAHVYSDNRQHKYVVEGSYTTRSCKIFDESRNVVGEIKRKDATGEGVSYGLEVFNLLVKPGFESGFAMAIVLVLDQMFS</sequence>
<gene>
    <name evidence="2" type="ORF">MIMGU_mgv1a022920mg</name>
</gene>
<dbReference type="InterPro" id="IPR025659">
    <property type="entry name" value="Tubby-like_C"/>
</dbReference>
<dbReference type="eggNOG" id="ENOG502RYH3">
    <property type="taxonomic scope" value="Eukaryota"/>
</dbReference>